<reference evidence="7 8" key="1">
    <citation type="submission" date="2015-09" db="EMBL/GenBank/DDBJ databases">
        <title>Genome announcement of multiple Pseudomonas syringae strains.</title>
        <authorList>
            <person name="Thakur S."/>
            <person name="Wang P.W."/>
            <person name="Gong Y."/>
            <person name="Weir B.S."/>
            <person name="Guttman D.S."/>
        </authorList>
    </citation>
    <scope>NUCLEOTIDE SEQUENCE [LARGE SCALE GENOMIC DNA]</scope>
    <source>
        <strain evidence="7 8">ICMP16929</strain>
    </source>
</reference>
<dbReference type="AlphaFoldDB" id="A0A0Q0JDW4"/>
<dbReference type="PANTHER" id="PTHR43547">
    <property type="entry name" value="TWO-COMPONENT HISTIDINE KINASE"/>
    <property type="match status" value="1"/>
</dbReference>
<evidence type="ECO:0000256" key="1">
    <source>
        <dbReference type="ARBA" id="ARBA00000085"/>
    </source>
</evidence>
<comment type="catalytic activity">
    <reaction evidence="1">
        <text>ATP + protein L-histidine = ADP + protein N-phospho-L-histidine.</text>
        <dbReference type="EC" id="2.7.13.3"/>
    </reaction>
</comment>
<organism evidence="7 8">
    <name type="scientific">Pseudomonas syringae pv. spinaceae</name>
    <dbReference type="NCBI Taxonomy" id="264459"/>
    <lineage>
        <taxon>Bacteria</taxon>
        <taxon>Pseudomonadati</taxon>
        <taxon>Pseudomonadota</taxon>
        <taxon>Gammaproteobacteria</taxon>
        <taxon>Pseudomonadales</taxon>
        <taxon>Pseudomonadaceae</taxon>
        <taxon>Pseudomonas</taxon>
        <taxon>Pseudomonas syringae</taxon>
    </lineage>
</organism>
<dbReference type="PATRIC" id="fig|264459.3.peg.2298"/>
<proteinExistence type="predicted"/>
<evidence type="ECO:0000256" key="2">
    <source>
        <dbReference type="ARBA" id="ARBA00012438"/>
    </source>
</evidence>
<feature type="domain" description="Response regulatory" evidence="6">
    <location>
        <begin position="192"/>
        <end position="308"/>
    </location>
</feature>
<comment type="caution">
    <text evidence="7">The sequence shown here is derived from an EMBL/GenBank/DDBJ whole genome shotgun (WGS) entry which is preliminary data.</text>
</comment>
<evidence type="ECO:0000313" key="7">
    <source>
        <dbReference type="EMBL" id="KPZ12743.1"/>
    </source>
</evidence>
<dbReference type="PRINTS" id="PR00344">
    <property type="entry name" value="BCTRLSENSOR"/>
</dbReference>
<dbReference type="InterPro" id="IPR011006">
    <property type="entry name" value="CheY-like_superfamily"/>
</dbReference>
<dbReference type="InterPro" id="IPR001789">
    <property type="entry name" value="Sig_transdc_resp-reg_receiver"/>
</dbReference>
<dbReference type="InterPro" id="IPR004358">
    <property type="entry name" value="Sig_transdc_His_kin-like_C"/>
</dbReference>
<dbReference type="SUPFAM" id="SSF55874">
    <property type="entry name" value="ATPase domain of HSP90 chaperone/DNA topoisomerase II/histidine kinase"/>
    <property type="match status" value="1"/>
</dbReference>
<evidence type="ECO:0000256" key="3">
    <source>
        <dbReference type="ARBA" id="ARBA00022553"/>
    </source>
</evidence>
<dbReference type="SUPFAM" id="SSF52172">
    <property type="entry name" value="CheY-like"/>
    <property type="match status" value="1"/>
</dbReference>
<dbReference type="EC" id="2.7.13.3" evidence="2"/>
<keyword evidence="7" id="KW-0418">Kinase</keyword>
<feature type="domain" description="Histidine kinase" evidence="5">
    <location>
        <begin position="1"/>
        <end position="172"/>
    </location>
</feature>
<dbReference type="EMBL" id="LJRI01000092">
    <property type="protein sequence ID" value="KPZ12743.1"/>
    <property type="molecule type" value="Genomic_DNA"/>
</dbReference>
<dbReference type="SMART" id="SM00448">
    <property type="entry name" value="REC"/>
    <property type="match status" value="1"/>
</dbReference>
<evidence type="ECO:0000259" key="5">
    <source>
        <dbReference type="PROSITE" id="PS50109"/>
    </source>
</evidence>
<dbReference type="CDD" id="cd00156">
    <property type="entry name" value="REC"/>
    <property type="match status" value="1"/>
</dbReference>
<name>A0A0Q0JDW4_PSESX</name>
<dbReference type="GO" id="GO:0000155">
    <property type="term" value="F:phosphorelay sensor kinase activity"/>
    <property type="evidence" value="ECO:0007669"/>
    <property type="project" value="TreeGrafter"/>
</dbReference>
<dbReference type="Pfam" id="PF00072">
    <property type="entry name" value="Response_reg"/>
    <property type="match status" value="1"/>
</dbReference>
<dbReference type="Proteomes" id="UP000050384">
    <property type="component" value="Unassembled WGS sequence"/>
</dbReference>
<dbReference type="InterPro" id="IPR005467">
    <property type="entry name" value="His_kinase_dom"/>
</dbReference>
<accession>A0A0Q0JDW4</accession>
<evidence type="ECO:0000313" key="8">
    <source>
        <dbReference type="Proteomes" id="UP000050384"/>
    </source>
</evidence>
<protein>
    <recommendedName>
        <fullName evidence="2">histidine kinase</fullName>
        <ecNumber evidence="2">2.7.13.3</ecNumber>
    </recommendedName>
</protein>
<dbReference type="InterPro" id="IPR036890">
    <property type="entry name" value="HATPase_C_sf"/>
</dbReference>
<dbReference type="PROSITE" id="PS50109">
    <property type="entry name" value="HIS_KIN"/>
    <property type="match status" value="1"/>
</dbReference>
<gene>
    <name evidence="7" type="ORF">ALO94_01250</name>
</gene>
<dbReference type="PANTHER" id="PTHR43547:SF2">
    <property type="entry name" value="HYBRID SIGNAL TRANSDUCTION HISTIDINE KINASE C"/>
    <property type="match status" value="1"/>
</dbReference>
<dbReference type="SMART" id="SM00387">
    <property type="entry name" value="HATPase_c"/>
    <property type="match status" value="1"/>
</dbReference>
<dbReference type="Gene3D" id="3.30.565.10">
    <property type="entry name" value="Histidine kinase-like ATPase, C-terminal domain"/>
    <property type="match status" value="1"/>
</dbReference>
<dbReference type="Gene3D" id="3.40.50.2300">
    <property type="match status" value="1"/>
</dbReference>
<keyword evidence="3 4" id="KW-0597">Phosphoprotein</keyword>
<dbReference type="InterPro" id="IPR003594">
    <property type="entry name" value="HATPase_dom"/>
</dbReference>
<keyword evidence="7" id="KW-0808">Transferase</keyword>
<feature type="modified residue" description="4-aspartylphosphate" evidence="4">
    <location>
        <position position="243"/>
    </location>
</feature>
<dbReference type="PROSITE" id="PS50110">
    <property type="entry name" value="RESPONSE_REGULATORY"/>
    <property type="match status" value="1"/>
</dbReference>
<dbReference type="Pfam" id="PF02518">
    <property type="entry name" value="HATPase_c"/>
    <property type="match status" value="1"/>
</dbReference>
<evidence type="ECO:0000256" key="4">
    <source>
        <dbReference type="PROSITE-ProRule" id="PRU00169"/>
    </source>
</evidence>
<evidence type="ECO:0000259" key="6">
    <source>
        <dbReference type="PROSITE" id="PS50110"/>
    </source>
</evidence>
<sequence length="316" mass="34095">MLAFARRQALQPEVFDVCKSVARIGEMMDTLTGSRIQVHIDLPAEPCFIFADGSQFDTALVNMVVNARDAMSGSGRLVIKVDCVTCSSASLPSSLNAGDYVTVSLTDTGAGIAKDKLGLIFEPFYTTKSVGQGTGLGLSQVFGFAKQSGGEVLVESELGSGSRFTLCLPSVEAHERAAEDNNLTLAALPGLCVLMVEDNQDIGTYTRPMLEQLGFQVLWVSSASDALQELSGNPENFHVVFSDIAMPGMSGLELYAEIEARYPWMPVVLTTGYSTEFATLAQDETHRFDLLQKPYSRDDLAAMLHKAVSRSVEHTS</sequence>